<dbReference type="Proteomes" id="UP000005038">
    <property type="component" value="Unassembled WGS sequence"/>
</dbReference>
<dbReference type="GO" id="GO:0005524">
    <property type="term" value="F:ATP binding"/>
    <property type="evidence" value="ECO:0007669"/>
    <property type="project" value="InterPro"/>
</dbReference>
<sequence>MDEILHELTNTEAVVPLTFNDDYRATRQVADQALESADIVTLTGRVSDDVLKSGLLFPDVDSLIERCVTALLSGHLVLQGPPGTGKTTLSTILARAFDATSQLETATADWSTYDVIGGLHPSATETFGETLVPWLGHVPRAALECASIIARHDDPDENEEHQAHWLIIDEFSRAEIDKAIGPLYTYLGGSTDSPLPLWFGANDHTNKIFIPNRFRIIGTMNTVDTNFVYTFSQGLSRRFRFVYVGVPEKSQVQQELEQLTKNAARWYSATYLHTDDERDEFNERFVTSPKVVKCTKLLEKLLHQLRYADDNDDYLGWPIGSAQLLDLYKQIALHEPYCDGGSEDALLPKLDLAIADSLIPQAADLTRVQIERINDWVTGEPTLPRTARALRHLAQAAATGY</sequence>
<dbReference type="PANTHER" id="PTHR37291:SF1">
    <property type="entry name" value="TYPE IV METHYL-DIRECTED RESTRICTION ENZYME ECOKMCRB SUBUNIT"/>
    <property type="match status" value="1"/>
</dbReference>
<dbReference type="PANTHER" id="PTHR37291">
    <property type="entry name" value="5-METHYLCYTOSINE-SPECIFIC RESTRICTION ENZYME B"/>
    <property type="match status" value="1"/>
</dbReference>
<dbReference type="SUPFAM" id="SSF52540">
    <property type="entry name" value="P-loop containing nucleoside triphosphate hydrolases"/>
    <property type="match status" value="1"/>
</dbReference>
<comment type="caution">
    <text evidence="2">The sequence shown here is derived from an EMBL/GenBank/DDBJ whole genome shotgun (WGS) entry which is preliminary data.</text>
</comment>
<dbReference type="InterPro" id="IPR003593">
    <property type="entry name" value="AAA+_ATPase"/>
</dbReference>
<reference evidence="2" key="1">
    <citation type="submission" date="2012-02" db="EMBL/GenBank/DDBJ databases">
        <title>Whole genome shotgun sequence of Gordonia otitidis NBRC 100426.</title>
        <authorList>
            <person name="Yoshida I."/>
            <person name="Hosoyama A."/>
            <person name="Tsuchikane K."/>
            <person name="Katsumata H."/>
            <person name="Yamazaki S."/>
            <person name="Fujita N."/>
        </authorList>
    </citation>
    <scope>NUCLEOTIDE SEQUENCE [LARGE SCALE GENOMIC DNA]</scope>
    <source>
        <strain evidence="2">NBRC 100426</strain>
    </source>
</reference>
<dbReference type="GO" id="GO:0016887">
    <property type="term" value="F:ATP hydrolysis activity"/>
    <property type="evidence" value="ECO:0007669"/>
    <property type="project" value="InterPro"/>
</dbReference>
<dbReference type="AlphaFoldDB" id="H5TIF8"/>
<dbReference type="InterPro" id="IPR052934">
    <property type="entry name" value="Methyl-DNA_Rec/Restrict_Enz"/>
</dbReference>
<dbReference type="OrthoDB" id="9781481at2"/>
<dbReference type="SMART" id="SM00382">
    <property type="entry name" value="AAA"/>
    <property type="match status" value="1"/>
</dbReference>
<dbReference type="InterPro" id="IPR011704">
    <property type="entry name" value="ATPase_dyneun-rel_AAA"/>
</dbReference>
<organism evidence="2 3">
    <name type="scientific">Gordonia otitidis (strain DSM 44809 / CCUG 52243 / JCM 12355 / NBRC 100426 / IFM 10032)</name>
    <dbReference type="NCBI Taxonomy" id="1108044"/>
    <lineage>
        <taxon>Bacteria</taxon>
        <taxon>Bacillati</taxon>
        <taxon>Actinomycetota</taxon>
        <taxon>Actinomycetes</taxon>
        <taxon>Mycobacteriales</taxon>
        <taxon>Gordoniaceae</taxon>
        <taxon>Gordonia</taxon>
    </lineage>
</organism>
<keyword evidence="3" id="KW-1185">Reference proteome</keyword>
<dbReference type="Gene3D" id="3.40.50.300">
    <property type="entry name" value="P-loop containing nucleotide triphosphate hydrolases"/>
    <property type="match status" value="1"/>
</dbReference>
<name>H5TIF8_GORO1</name>
<dbReference type="Pfam" id="PF07728">
    <property type="entry name" value="AAA_5"/>
    <property type="match status" value="1"/>
</dbReference>
<dbReference type="InterPro" id="IPR027417">
    <property type="entry name" value="P-loop_NTPase"/>
</dbReference>
<protein>
    <recommendedName>
        <fullName evidence="1">AAA+ ATPase domain-containing protein</fullName>
    </recommendedName>
</protein>
<evidence type="ECO:0000313" key="2">
    <source>
        <dbReference type="EMBL" id="GAB33266.1"/>
    </source>
</evidence>
<proteinExistence type="predicted"/>
<dbReference type="STRING" id="1108044.GOOTI_058_00040"/>
<evidence type="ECO:0000313" key="3">
    <source>
        <dbReference type="Proteomes" id="UP000005038"/>
    </source>
</evidence>
<feature type="domain" description="AAA+ ATPase" evidence="1">
    <location>
        <begin position="72"/>
        <end position="247"/>
    </location>
</feature>
<gene>
    <name evidence="2" type="ORF">GOOTI_058_00040</name>
</gene>
<evidence type="ECO:0000259" key="1">
    <source>
        <dbReference type="SMART" id="SM00382"/>
    </source>
</evidence>
<accession>H5TIF8</accession>
<dbReference type="EMBL" id="BAFB01000058">
    <property type="protein sequence ID" value="GAB33266.1"/>
    <property type="molecule type" value="Genomic_DNA"/>
</dbReference>
<dbReference type="RefSeq" id="WP_007237524.1">
    <property type="nucleotide sequence ID" value="NZ_BAFB01000058.1"/>
</dbReference>